<accession>A0A9Q8V8R9</accession>
<dbReference type="EMBL" id="CP086355">
    <property type="protein sequence ID" value="UNI15891.1"/>
    <property type="molecule type" value="Genomic_DNA"/>
</dbReference>
<protein>
    <submittedName>
        <fullName evidence="1">Uncharacterized protein</fullName>
    </submittedName>
</protein>
<dbReference type="Proteomes" id="UP000829364">
    <property type="component" value="Chromosome 2"/>
</dbReference>
<dbReference type="GeneID" id="72064338"/>
<dbReference type="RefSeq" id="XP_047839372.1">
    <property type="nucleotide sequence ID" value="XM_047983401.1"/>
</dbReference>
<dbReference type="OrthoDB" id="5151291at2759"/>
<name>A0A9Q8V8R9_9HYPO</name>
<keyword evidence="2" id="KW-1185">Reference proteome</keyword>
<organism evidence="1 2">
    <name type="scientific">Purpureocillium takamizusanense</name>
    <dbReference type="NCBI Taxonomy" id="2060973"/>
    <lineage>
        <taxon>Eukaryota</taxon>
        <taxon>Fungi</taxon>
        <taxon>Dikarya</taxon>
        <taxon>Ascomycota</taxon>
        <taxon>Pezizomycotina</taxon>
        <taxon>Sordariomycetes</taxon>
        <taxon>Hypocreomycetidae</taxon>
        <taxon>Hypocreales</taxon>
        <taxon>Ophiocordycipitaceae</taxon>
        <taxon>Purpureocillium</taxon>
    </lineage>
</organism>
<gene>
    <name evidence="1" type="ORF">JDV02_002377</name>
</gene>
<evidence type="ECO:0000313" key="1">
    <source>
        <dbReference type="EMBL" id="UNI15891.1"/>
    </source>
</evidence>
<dbReference type="AlphaFoldDB" id="A0A9Q8V8R9"/>
<dbReference type="KEGG" id="ptkz:JDV02_002377"/>
<evidence type="ECO:0000313" key="2">
    <source>
        <dbReference type="Proteomes" id="UP000829364"/>
    </source>
</evidence>
<reference evidence="1" key="1">
    <citation type="submission" date="2021-11" db="EMBL/GenBank/DDBJ databases">
        <title>Purpureocillium_takamizusanense_genome.</title>
        <authorList>
            <person name="Nguyen N.-H."/>
        </authorList>
    </citation>
    <scope>NUCLEOTIDE SEQUENCE</scope>
    <source>
        <strain evidence="1">PT3</strain>
    </source>
</reference>
<dbReference type="InterPro" id="IPR032675">
    <property type="entry name" value="LRR_dom_sf"/>
</dbReference>
<proteinExistence type="predicted"/>
<dbReference type="Gene3D" id="3.80.10.10">
    <property type="entry name" value="Ribonuclease Inhibitor"/>
    <property type="match status" value="1"/>
</dbReference>
<sequence>MSSPGRATASLAGLPPEVQHTICAQLCCHCCNAMPENTRKHVTNRRALMALSATSKQMKAVAQPFVFHYVPGSLSGRHLHLWPFIRTIHARPDLASAVKWLGCNTDRPFDDAGAIRRCKEIGRSLQLSLDGDPSFSVFTDRVTAISLTQNCDPWLIDQFVNEVVISMLTGLEMLELAVYADTYDKKVFEPGCVFLASRFKRLEKTPGLASLRALKFNIGHYRVAAPGISVLLNAAPNLEQLLFKSCSGFWHRNYPDFRDEPLELPEARDIRALVPIMHNLRSLSFDSSVLRDDDEYSDFESLRGLIERCPRLEHFTFKAFRPLDDIDRTDIQHHRLVSALLPARETLKVLDLYIGSILERYTGAYVDNFTGEIIEAATPVDLGPLLAQFRRLEVLKLDEAAFCRHQNDVDLADPFAMPGDQDKAKEGEESTCITDLLPLGVKRLSVRLVRGSRAWDDVAYLATAVRNGDFPALSAVRVDAQPTQPYVMRDPGEWSSICEKTEQDIKRLRHAFKGVGVSLETRALSEWDLYELDKMDEEPVFPDREPLNEVLSDFC</sequence>